<reference evidence="3 4" key="1">
    <citation type="journal article" date="2020" name="bioRxiv">
        <title>Sequence and annotation of 42 cannabis genomes reveals extensive copy number variation in cannabinoid synthesis and pathogen resistance genes.</title>
        <authorList>
            <person name="Mckernan K.J."/>
            <person name="Helbert Y."/>
            <person name="Kane L.T."/>
            <person name="Ebling H."/>
            <person name="Zhang L."/>
            <person name="Liu B."/>
            <person name="Eaton Z."/>
            <person name="Mclaughlin S."/>
            <person name="Kingan S."/>
            <person name="Baybayan P."/>
            <person name="Concepcion G."/>
            <person name="Jordan M."/>
            <person name="Riva A."/>
            <person name="Barbazuk W."/>
            <person name="Harkins T."/>
        </authorList>
    </citation>
    <scope>NUCLEOTIDE SEQUENCE [LARGE SCALE GENOMIC DNA]</scope>
    <source>
        <strain evidence="4">cv. Jamaican Lion 4</strain>
        <tissue evidence="3">Leaf</tissue>
    </source>
</reference>
<evidence type="ECO:0000259" key="1">
    <source>
        <dbReference type="Pfam" id="PF13456"/>
    </source>
</evidence>
<gene>
    <name evidence="3" type="ORF">G4B88_030241</name>
</gene>
<evidence type="ECO:0000259" key="2">
    <source>
        <dbReference type="Pfam" id="PF13966"/>
    </source>
</evidence>
<keyword evidence="4" id="KW-1185">Reference proteome</keyword>
<name>A0A7J6EDM6_CANSA</name>
<organism evidence="3 4">
    <name type="scientific">Cannabis sativa</name>
    <name type="common">Hemp</name>
    <name type="synonym">Marijuana</name>
    <dbReference type="NCBI Taxonomy" id="3483"/>
    <lineage>
        <taxon>Eukaryota</taxon>
        <taxon>Viridiplantae</taxon>
        <taxon>Streptophyta</taxon>
        <taxon>Embryophyta</taxon>
        <taxon>Tracheophyta</taxon>
        <taxon>Spermatophyta</taxon>
        <taxon>Magnoliopsida</taxon>
        <taxon>eudicotyledons</taxon>
        <taxon>Gunneridae</taxon>
        <taxon>Pentapetalae</taxon>
        <taxon>rosids</taxon>
        <taxon>fabids</taxon>
        <taxon>Rosales</taxon>
        <taxon>Cannabaceae</taxon>
        <taxon>Cannabis</taxon>
    </lineage>
</organism>
<accession>A0A7J6EDM6</accession>
<feature type="domain" description="RNase H type-1" evidence="1">
    <location>
        <begin position="235"/>
        <end position="298"/>
    </location>
</feature>
<proteinExistence type="predicted"/>
<feature type="domain" description="Reverse transcriptase zinc-binding" evidence="2">
    <location>
        <begin position="83"/>
        <end position="165"/>
    </location>
</feature>
<dbReference type="Pfam" id="PF13966">
    <property type="entry name" value="zf-RVT"/>
    <property type="match status" value="1"/>
</dbReference>
<dbReference type="InterPro" id="IPR002156">
    <property type="entry name" value="RNaseH_domain"/>
</dbReference>
<sequence>MDQEEGIMFGQFLTTLVIGEEADMESGNTLRSTTGICFKSGILEARSIAMVGARYLVGKGDIDIWSTPWVPGFTPDEGWKGAFSVTGAYWLSQHERFQQEKPVWKALWKLKLHPRHILMIWRILSACLPLKSRLGFLNHSDRLCAFSGEQDEIEFHLFCIFPFARGIYDDHLERTLAFVLEAICLCRNKLVFCSSSPSLEDSIRLISKRAMEFSMLAEANNSYDPHVIIDPAHLIGIVVKKPGAADYESCQSFCSVSNVLEAYLVAILSALEYAWDARIQSVVIPSDSNIAVDALNLRELPTAAA</sequence>
<dbReference type="InterPro" id="IPR026960">
    <property type="entry name" value="RVT-Znf"/>
</dbReference>
<dbReference type="Pfam" id="PF13456">
    <property type="entry name" value="RVT_3"/>
    <property type="match status" value="1"/>
</dbReference>
<dbReference type="GO" id="GO:0003676">
    <property type="term" value="F:nucleic acid binding"/>
    <property type="evidence" value="ECO:0007669"/>
    <property type="project" value="InterPro"/>
</dbReference>
<dbReference type="Proteomes" id="UP000583929">
    <property type="component" value="Unassembled WGS sequence"/>
</dbReference>
<dbReference type="AlphaFoldDB" id="A0A7J6EDM6"/>
<evidence type="ECO:0000313" key="4">
    <source>
        <dbReference type="Proteomes" id="UP000583929"/>
    </source>
</evidence>
<dbReference type="GO" id="GO:0004523">
    <property type="term" value="F:RNA-DNA hybrid ribonuclease activity"/>
    <property type="evidence" value="ECO:0007669"/>
    <property type="project" value="InterPro"/>
</dbReference>
<protein>
    <recommendedName>
        <fullName evidence="5">RNase H type-1 domain-containing protein</fullName>
    </recommendedName>
</protein>
<comment type="caution">
    <text evidence="3">The sequence shown here is derived from an EMBL/GenBank/DDBJ whole genome shotgun (WGS) entry which is preliminary data.</text>
</comment>
<dbReference type="EMBL" id="JAATIQ010000442">
    <property type="protein sequence ID" value="KAF4355850.1"/>
    <property type="molecule type" value="Genomic_DNA"/>
</dbReference>
<evidence type="ECO:0000313" key="3">
    <source>
        <dbReference type="EMBL" id="KAF4355850.1"/>
    </source>
</evidence>
<evidence type="ECO:0008006" key="5">
    <source>
        <dbReference type="Google" id="ProtNLM"/>
    </source>
</evidence>